<accession>A0ABW3KVP5</accession>
<protein>
    <submittedName>
        <fullName evidence="2">GTP-binding protein</fullName>
    </submittedName>
</protein>
<keyword evidence="1" id="KW-0812">Transmembrane</keyword>
<feature type="transmembrane region" description="Helical" evidence="1">
    <location>
        <begin position="87"/>
        <end position="109"/>
    </location>
</feature>
<dbReference type="EMBL" id="JBHTKM010000063">
    <property type="protein sequence ID" value="MFD1016643.1"/>
    <property type="molecule type" value="Genomic_DNA"/>
</dbReference>
<gene>
    <name evidence="2" type="ORF">ACFQ13_12005</name>
</gene>
<proteinExistence type="predicted"/>
<keyword evidence="3" id="KW-1185">Reference proteome</keyword>
<evidence type="ECO:0000313" key="2">
    <source>
        <dbReference type="EMBL" id="MFD1016643.1"/>
    </source>
</evidence>
<name>A0ABW3KVP5_9FLAO</name>
<dbReference type="Proteomes" id="UP001597086">
    <property type="component" value="Unassembled WGS sequence"/>
</dbReference>
<evidence type="ECO:0000256" key="1">
    <source>
        <dbReference type="SAM" id="Phobius"/>
    </source>
</evidence>
<reference evidence="3" key="1">
    <citation type="journal article" date="2019" name="Int. J. Syst. Evol. Microbiol.">
        <title>The Global Catalogue of Microorganisms (GCM) 10K type strain sequencing project: providing services to taxonomists for standard genome sequencing and annotation.</title>
        <authorList>
            <consortium name="The Broad Institute Genomics Platform"/>
            <consortium name="The Broad Institute Genome Sequencing Center for Infectious Disease"/>
            <person name="Wu L."/>
            <person name="Ma J."/>
        </authorList>
    </citation>
    <scope>NUCLEOTIDE SEQUENCE [LARGE SCALE GENOMIC DNA]</scope>
    <source>
        <strain evidence="3">CCUG 56098</strain>
    </source>
</reference>
<organism evidence="2 3">
    <name type="scientific">Winogradskyella rapida</name>
    <dbReference type="NCBI Taxonomy" id="549701"/>
    <lineage>
        <taxon>Bacteria</taxon>
        <taxon>Pseudomonadati</taxon>
        <taxon>Bacteroidota</taxon>
        <taxon>Flavobacteriia</taxon>
        <taxon>Flavobacteriales</taxon>
        <taxon>Flavobacteriaceae</taxon>
        <taxon>Winogradskyella</taxon>
    </lineage>
</organism>
<feature type="transmembrane region" description="Helical" evidence="1">
    <location>
        <begin position="121"/>
        <end position="139"/>
    </location>
</feature>
<keyword evidence="1" id="KW-1133">Transmembrane helix</keyword>
<comment type="caution">
    <text evidence="2">The sequence shown here is derived from an EMBL/GenBank/DDBJ whole genome shotgun (WGS) entry which is preliminary data.</text>
</comment>
<sequence length="166" mass="19267">MKSANDPHLRPRFKLEIAEDNETLLACFESLKKEESEFIISRVDDHVFIRFPKRDQHFWSPQLHLEITTESPNKATIRGLFGPSPTVWTLFMFLHFIVAAFGIGCSLWAYTNASLGKAYTLPLSLVVLMVIVWILLYILGRLGRHKGQAEMQRLYTFMENQLKAYF</sequence>
<evidence type="ECO:0000313" key="3">
    <source>
        <dbReference type="Proteomes" id="UP001597086"/>
    </source>
</evidence>
<keyword evidence="1" id="KW-0472">Membrane</keyword>
<dbReference type="RefSeq" id="WP_386117632.1">
    <property type="nucleotide sequence ID" value="NZ_JBHTKM010000063.1"/>
</dbReference>